<proteinExistence type="predicted"/>
<dbReference type="AlphaFoldDB" id="A0A9P3H772"/>
<name>A0A9P3H772_9FUNG</name>
<dbReference type="NCBIfam" id="TIGR01489">
    <property type="entry name" value="DKMTPPase-SF"/>
    <property type="match status" value="1"/>
</dbReference>
<dbReference type="Gene3D" id="3.40.50.1000">
    <property type="entry name" value="HAD superfamily/HAD-like"/>
    <property type="match status" value="1"/>
</dbReference>
<reference evidence="2" key="2">
    <citation type="journal article" date="2022" name="Microbiol. Resour. Announc.">
        <title>Whole-Genome Sequence of Entomortierella parvispora E1425, a Mucoromycotan Fungus Associated with Burkholderiaceae-Related Endosymbiotic Bacteria.</title>
        <authorList>
            <person name="Herlambang A."/>
            <person name="Guo Y."/>
            <person name="Takashima Y."/>
            <person name="Narisawa K."/>
            <person name="Ohta H."/>
            <person name="Nishizawa T."/>
        </authorList>
    </citation>
    <scope>NUCLEOTIDE SEQUENCE</scope>
    <source>
        <strain evidence="2">E1425</strain>
    </source>
</reference>
<dbReference type="Gene3D" id="3.90.1470.20">
    <property type="match status" value="1"/>
</dbReference>
<comment type="caution">
    <text evidence="2">The sequence shown here is derived from an EMBL/GenBank/DDBJ whole genome shotgun (WGS) entry which is preliminary data.</text>
</comment>
<dbReference type="PANTHER" id="PTHR28181:SF2">
    <property type="entry name" value="PHOSPHORIC MONOESTER HYDROLASE"/>
    <property type="match status" value="1"/>
</dbReference>
<protein>
    <submittedName>
        <fullName evidence="2">2-hydroxy-3-keto-5-methylthiopentenyl-1-phosphate phosphatase</fullName>
    </submittedName>
</protein>
<keyword evidence="1" id="KW-0378">Hydrolase</keyword>
<dbReference type="NCBIfam" id="TIGR01488">
    <property type="entry name" value="HAD-SF-IB"/>
    <property type="match status" value="1"/>
</dbReference>
<dbReference type="Pfam" id="PF12710">
    <property type="entry name" value="HAD"/>
    <property type="match status" value="1"/>
</dbReference>
<dbReference type="Proteomes" id="UP000827284">
    <property type="component" value="Unassembled WGS sequence"/>
</dbReference>
<dbReference type="InterPro" id="IPR050849">
    <property type="entry name" value="HAD-like_hydrolase_phosphatase"/>
</dbReference>
<evidence type="ECO:0000256" key="1">
    <source>
        <dbReference type="ARBA" id="ARBA00022801"/>
    </source>
</evidence>
<dbReference type="PANTHER" id="PTHR28181">
    <property type="entry name" value="UPF0655 PROTEIN YCR015C"/>
    <property type="match status" value="1"/>
</dbReference>
<dbReference type="InterPro" id="IPR036412">
    <property type="entry name" value="HAD-like_sf"/>
</dbReference>
<accession>A0A9P3H772</accession>
<dbReference type="InterPro" id="IPR006384">
    <property type="entry name" value="HAD_hydro_PyrdxlP_Pase-like"/>
</dbReference>
<evidence type="ECO:0000313" key="2">
    <source>
        <dbReference type="EMBL" id="GJJ71414.1"/>
    </source>
</evidence>
<dbReference type="SUPFAM" id="SSF56784">
    <property type="entry name" value="HAD-like"/>
    <property type="match status" value="1"/>
</dbReference>
<reference evidence="2" key="1">
    <citation type="submission" date="2021-11" db="EMBL/GenBank/DDBJ databases">
        <authorList>
            <person name="Herlambang A."/>
            <person name="Guo Y."/>
            <person name="Takashima Y."/>
            <person name="Nishizawa T."/>
        </authorList>
    </citation>
    <scope>NUCLEOTIDE SEQUENCE</scope>
    <source>
        <strain evidence="2">E1425</strain>
    </source>
</reference>
<dbReference type="GO" id="GO:0016791">
    <property type="term" value="F:phosphatase activity"/>
    <property type="evidence" value="ECO:0007669"/>
    <property type="project" value="InterPro"/>
</dbReference>
<dbReference type="EMBL" id="BQFW01000005">
    <property type="protein sequence ID" value="GJJ71414.1"/>
    <property type="molecule type" value="Genomic_DNA"/>
</dbReference>
<keyword evidence="3" id="KW-1185">Reference proteome</keyword>
<evidence type="ECO:0000313" key="3">
    <source>
        <dbReference type="Proteomes" id="UP000827284"/>
    </source>
</evidence>
<dbReference type="InterPro" id="IPR023214">
    <property type="entry name" value="HAD_sf"/>
</dbReference>
<sequence length="262" mass="29932">MSPRIQVFSDFDGTISLEDTGCILIDSGMGTANRKEMDKKILNHEMTFLEAMDEWWGHVNLTYAEGLELLKPVQLDPAFKKVYAYLDSQQIPFTILSCGLDTVIRDYLGWTLGEKEAAHIKILANYCKVDGRKWIVTYRDESPHSHDKAVAIQEARAEFKKETLESQKKDHHIIIFCGDGISDLSAAREADVLFARRGRDLEKYCRTHKIPFLAFDTFDDVYDVVHGLNEEKFGLDHVQEKQNAEIRLTSEESKEKRLAASA</sequence>
<gene>
    <name evidence="2" type="ORF">EMPS_03764</name>
</gene>
<dbReference type="OrthoDB" id="2342176at2759"/>
<organism evidence="2 3">
    <name type="scientific">Entomortierella parvispora</name>
    <dbReference type="NCBI Taxonomy" id="205924"/>
    <lineage>
        <taxon>Eukaryota</taxon>
        <taxon>Fungi</taxon>
        <taxon>Fungi incertae sedis</taxon>
        <taxon>Mucoromycota</taxon>
        <taxon>Mortierellomycotina</taxon>
        <taxon>Mortierellomycetes</taxon>
        <taxon>Mortierellales</taxon>
        <taxon>Mortierellaceae</taxon>
        <taxon>Entomortierella</taxon>
    </lineage>
</organism>